<dbReference type="Gene3D" id="3.40.50.2300">
    <property type="match status" value="1"/>
</dbReference>
<dbReference type="PRINTS" id="PR00038">
    <property type="entry name" value="HTHLUXR"/>
</dbReference>
<sequence>MAGLLPKDIAPAELAAAIRTVAAGGRVISPALAVAALRAGPSPLTRRETEVLRLSATGAQPVEIAERLFLAYGTVRNYLTSAVVKLDARNRVDAIRTATESGWI</sequence>
<feature type="domain" description="HTH luxR-type" evidence="2">
    <location>
        <begin position="37"/>
        <end position="102"/>
    </location>
</feature>
<comment type="caution">
    <text evidence="3">The sequence shown here is derived from an EMBL/GenBank/DDBJ whole genome shotgun (WGS) entry which is preliminary data.</text>
</comment>
<gene>
    <name evidence="3" type="ORF">ACFSJ0_37530</name>
</gene>
<dbReference type="SMART" id="SM00421">
    <property type="entry name" value="HTH_LUXR"/>
    <property type="match status" value="1"/>
</dbReference>
<dbReference type="RefSeq" id="WP_308127405.1">
    <property type="nucleotide sequence ID" value="NZ_JAHKRM010000030.1"/>
</dbReference>
<keyword evidence="1" id="KW-0238">DNA-binding</keyword>
<dbReference type="CDD" id="cd06170">
    <property type="entry name" value="LuxR_C_like"/>
    <property type="match status" value="1"/>
</dbReference>
<dbReference type="InterPro" id="IPR039420">
    <property type="entry name" value="WalR-like"/>
</dbReference>
<evidence type="ECO:0000313" key="3">
    <source>
        <dbReference type="EMBL" id="MFD1542803.1"/>
    </source>
</evidence>
<organism evidence="3 4">
    <name type="scientific">Nonomuraea guangzhouensis</name>
    <dbReference type="NCBI Taxonomy" id="1291555"/>
    <lineage>
        <taxon>Bacteria</taxon>
        <taxon>Bacillati</taxon>
        <taxon>Actinomycetota</taxon>
        <taxon>Actinomycetes</taxon>
        <taxon>Streptosporangiales</taxon>
        <taxon>Streptosporangiaceae</taxon>
        <taxon>Nonomuraea</taxon>
    </lineage>
</organism>
<accession>A0ABW4GKN6</accession>
<evidence type="ECO:0000313" key="4">
    <source>
        <dbReference type="Proteomes" id="UP001597097"/>
    </source>
</evidence>
<evidence type="ECO:0000256" key="1">
    <source>
        <dbReference type="ARBA" id="ARBA00023125"/>
    </source>
</evidence>
<keyword evidence="4" id="KW-1185">Reference proteome</keyword>
<dbReference type="SUPFAM" id="SSF46894">
    <property type="entry name" value="C-terminal effector domain of the bipartite response regulators"/>
    <property type="match status" value="1"/>
</dbReference>
<protein>
    <submittedName>
        <fullName evidence="3">Response regulator transcription factor</fullName>
    </submittedName>
</protein>
<dbReference type="EMBL" id="JBHUCM010000033">
    <property type="protein sequence ID" value="MFD1542803.1"/>
    <property type="molecule type" value="Genomic_DNA"/>
</dbReference>
<dbReference type="InterPro" id="IPR000792">
    <property type="entry name" value="Tscrpt_reg_LuxR_C"/>
</dbReference>
<proteinExistence type="predicted"/>
<reference evidence="4" key="1">
    <citation type="journal article" date="2019" name="Int. J. Syst. Evol. Microbiol.">
        <title>The Global Catalogue of Microorganisms (GCM) 10K type strain sequencing project: providing services to taxonomists for standard genome sequencing and annotation.</title>
        <authorList>
            <consortium name="The Broad Institute Genomics Platform"/>
            <consortium name="The Broad Institute Genome Sequencing Center for Infectious Disease"/>
            <person name="Wu L."/>
            <person name="Ma J."/>
        </authorList>
    </citation>
    <scope>NUCLEOTIDE SEQUENCE [LARGE SCALE GENOMIC DNA]</scope>
    <source>
        <strain evidence="4">CGMCC 1.15399</strain>
    </source>
</reference>
<dbReference type="Pfam" id="PF00196">
    <property type="entry name" value="GerE"/>
    <property type="match status" value="1"/>
</dbReference>
<dbReference type="Proteomes" id="UP001597097">
    <property type="component" value="Unassembled WGS sequence"/>
</dbReference>
<name>A0ABW4GKN6_9ACTN</name>
<dbReference type="PANTHER" id="PTHR43214">
    <property type="entry name" value="TWO-COMPONENT RESPONSE REGULATOR"/>
    <property type="match status" value="1"/>
</dbReference>
<dbReference type="InterPro" id="IPR016032">
    <property type="entry name" value="Sig_transdc_resp-reg_C-effctor"/>
</dbReference>
<dbReference type="PANTHER" id="PTHR43214:SF42">
    <property type="entry name" value="TRANSCRIPTIONAL REGULATORY PROTEIN DESR"/>
    <property type="match status" value="1"/>
</dbReference>
<evidence type="ECO:0000259" key="2">
    <source>
        <dbReference type="PROSITE" id="PS50043"/>
    </source>
</evidence>
<dbReference type="PROSITE" id="PS50043">
    <property type="entry name" value="HTH_LUXR_2"/>
    <property type="match status" value="1"/>
</dbReference>